<dbReference type="PANTHER" id="PTHR37423">
    <property type="entry name" value="SOLUBLE LYTIC MUREIN TRANSGLYCOSYLASE-RELATED"/>
    <property type="match status" value="1"/>
</dbReference>
<comment type="similarity">
    <text evidence="1">Belongs to the transglycosylase Slt family.</text>
</comment>
<feature type="domain" description="Lytic transglycosylase superhelical linker" evidence="4">
    <location>
        <begin position="481"/>
        <end position="534"/>
    </location>
</feature>
<dbReference type="Gene3D" id="1.10.1240.20">
    <property type="entry name" value="Lytic transglycosylase, superhelical linker domain"/>
    <property type="match status" value="1"/>
</dbReference>
<evidence type="ECO:0000256" key="2">
    <source>
        <dbReference type="ARBA" id="ARBA00022729"/>
    </source>
</evidence>
<dbReference type="SUPFAM" id="SSF53955">
    <property type="entry name" value="Lysozyme-like"/>
    <property type="match status" value="1"/>
</dbReference>
<evidence type="ECO:0000256" key="1">
    <source>
        <dbReference type="ARBA" id="ARBA00007734"/>
    </source>
</evidence>
<dbReference type="RefSeq" id="WP_156924469.1">
    <property type="nucleotide sequence ID" value="NZ_AXWS01000015.1"/>
</dbReference>
<dbReference type="AlphaFoldDB" id="A0A8B6XCJ2"/>
<dbReference type="GO" id="GO:0042597">
    <property type="term" value="C:periplasmic space"/>
    <property type="evidence" value="ECO:0007669"/>
    <property type="project" value="InterPro"/>
</dbReference>
<dbReference type="InterPro" id="IPR008258">
    <property type="entry name" value="Transglycosylase_SLT_dom_1"/>
</dbReference>
<evidence type="ECO:0000313" key="6">
    <source>
        <dbReference type="RefSeq" id="WP_156924469.1"/>
    </source>
</evidence>
<keyword evidence="5" id="KW-1185">Reference proteome</keyword>
<dbReference type="Gene3D" id="1.10.530.10">
    <property type="match status" value="1"/>
</dbReference>
<dbReference type="GO" id="GO:0016020">
    <property type="term" value="C:membrane"/>
    <property type="evidence" value="ECO:0007669"/>
    <property type="project" value="InterPro"/>
</dbReference>
<dbReference type="Pfam" id="PF01464">
    <property type="entry name" value="SLT"/>
    <property type="match status" value="1"/>
</dbReference>
<dbReference type="Proteomes" id="UP000675920">
    <property type="component" value="Unplaced"/>
</dbReference>
<proteinExistence type="inferred from homology"/>
<feature type="domain" description="Transglycosylase SLT" evidence="3">
    <location>
        <begin position="553"/>
        <end position="659"/>
    </location>
</feature>
<name>A0A8B6XCJ2_9BURK</name>
<organism evidence="5 6">
    <name type="scientific">Derxia gummosa DSM 723</name>
    <dbReference type="NCBI Taxonomy" id="1121388"/>
    <lineage>
        <taxon>Bacteria</taxon>
        <taxon>Pseudomonadati</taxon>
        <taxon>Pseudomonadota</taxon>
        <taxon>Betaproteobacteria</taxon>
        <taxon>Burkholderiales</taxon>
        <taxon>Alcaligenaceae</taxon>
        <taxon>Derxia</taxon>
    </lineage>
</organism>
<dbReference type="PANTHER" id="PTHR37423:SF5">
    <property type="entry name" value="SOLUBLE LYTIC MUREIN TRANSGLYCOSYLASE"/>
    <property type="match status" value="1"/>
</dbReference>
<sequence length="722" mass="78140">MSLDASVVSAQPAGIVASKSAARHAGTVAGMAVSANGAGAALAASGAAGSASGVTAAASGATAAAARAAIPQSPDDIFVALREASRANDAARVQALADALPPDFDIPSYVEYYRLRAQIYDGNGLPRAVTPDEAIRAYLARWQGEAIADRLRNDWLLAVGKRRDIDLFEQQYPLFVLKDDRQLECYALAFRAQRLLGESASSVEGALSPSARDALRDALSRDAAPLLFDGKGWGDGCQLLVETLAAGQVLNDDDIWHFLRIAFDANRLTESRRAARWLANAPDKSALDQAADKPAVFLAKADLSDAPSQELAVLALIRIARDDPRAAAVWADRIGARLAPARAAAAWAQLGGIAARRTLPEAADWFRRADAASPDARLPDDVLVWQARAALRAGDWKGLRIAIDRMSPGMAADPAWVYWRARAIQPQSPERAKELLRSIAGDQSFYALLAHEDLGRPITVPPRAPAPGDAEVAPFGSNGGIARSLRFYALNLRFEAIREWNWQMRGLTDRQLLAAAEYARRQGIYDRAIAAAERTRDEHDYSLRYISPFRDLVERQASQLSLDPAWVYGLVRQESRFMPSVRSSVGAAGLMQVMPATAKYVAKRIGWADYKPELIDEPDTNITLGTSYLRLVYDDLDQSAVLASAAYNAGPGRARQWRSTLTRPVEGAIFAETIPFNETRDYVKRVLANATLYAALFEGRPQSLRSRLGSIAPSAAATTDLP</sequence>
<dbReference type="InterPro" id="IPR008939">
    <property type="entry name" value="Lytic_TGlycosylase_superhlx_U"/>
</dbReference>
<dbReference type="GO" id="GO:0000270">
    <property type="term" value="P:peptidoglycan metabolic process"/>
    <property type="evidence" value="ECO:0007669"/>
    <property type="project" value="InterPro"/>
</dbReference>
<dbReference type="GO" id="GO:0004553">
    <property type="term" value="F:hydrolase activity, hydrolyzing O-glycosyl compounds"/>
    <property type="evidence" value="ECO:0007669"/>
    <property type="project" value="InterPro"/>
</dbReference>
<dbReference type="SUPFAM" id="SSF48435">
    <property type="entry name" value="Bacterial muramidases"/>
    <property type="match status" value="1"/>
</dbReference>
<dbReference type="GO" id="GO:0008933">
    <property type="term" value="F:peptidoglycan lytic transglycosylase activity"/>
    <property type="evidence" value="ECO:0007669"/>
    <property type="project" value="InterPro"/>
</dbReference>
<dbReference type="CDD" id="cd13401">
    <property type="entry name" value="Slt70-like"/>
    <property type="match status" value="1"/>
</dbReference>
<dbReference type="Gene3D" id="1.25.20.10">
    <property type="entry name" value="Bacterial muramidases"/>
    <property type="match status" value="1"/>
</dbReference>
<dbReference type="InterPro" id="IPR023346">
    <property type="entry name" value="Lysozyme-like_dom_sf"/>
</dbReference>
<dbReference type="PROSITE" id="PS00922">
    <property type="entry name" value="TRANSGLYCOSYLASE"/>
    <property type="match status" value="1"/>
</dbReference>
<keyword evidence="2" id="KW-0732">Signal</keyword>
<dbReference type="InterPro" id="IPR000189">
    <property type="entry name" value="Transglyc_AS"/>
</dbReference>
<evidence type="ECO:0000259" key="4">
    <source>
        <dbReference type="Pfam" id="PF14718"/>
    </source>
</evidence>
<reference evidence="6" key="1">
    <citation type="submission" date="2025-08" db="UniProtKB">
        <authorList>
            <consortium name="RefSeq"/>
        </authorList>
    </citation>
    <scope>IDENTIFICATION</scope>
</reference>
<dbReference type="Pfam" id="PF14718">
    <property type="entry name" value="SLT_L"/>
    <property type="match status" value="1"/>
</dbReference>
<dbReference type="InterPro" id="IPR037061">
    <property type="entry name" value="Lytic_TGlycoase_superhlx_L_sf"/>
</dbReference>
<dbReference type="InterPro" id="IPR012289">
    <property type="entry name" value="Lytic_TGlycosylase_superhlx_L"/>
</dbReference>
<protein>
    <submittedName>
        <fullName evidence="6">Lytic transglycosylase domain-containing protein</fullName>
    </submittedName>
</protein>
<dbReference type="OrthoDB" id="92254at2"/>
<accession>A0A8B6XCJ2</accession>
<evidence type="ECO:0000259" key="3">
    <source>
        <dbReference type="Pfam" id="PF01464"/>
    </source>
</evidence>
<evidence type="ECO:0000313" key="5">
    <source>
        <dbReference type="Proteomes" id="UP000675920"/>
    </source>
</evidence>